<dbReference type="PANTHER" id="PTHR43353:SF5">
    <property type="entry name" value="SUCCINATE-SEMIALDEHYDE DEHYDROGENASE, MITOCHONDRIAL"/>
    <property type="match status" value="1"/>
</dbReference>
<protein>
    <submittedName>
        <fullName evidence="4">NAD-dependent succinate-semialdehyde dehydrogenase</fullName>
    </submittedName>
</protein>
<dbReference type="InterPro" id="IPR015590">
    <property type="entry name" value="Aldehyde_DH_dom"/>
</dbReference>
<sequence>MTQSPPTRPELADVPTGAFIAGEWRSLPRTFSVDTPFDGSELARVSDAGPQEAQEAIEAAVAAFDDWKSDNFKRADLIAKWADLIEANTDRMARVMALEMGKPVGECRAEIGGGLMYIRYYVDAARHISGERVSSRFAHKRGLTRSEPVGVVYAVTPWNFPMSMIARKAGPALAAGCPMILKPAEQSPLTALLLADLWKQAGGPAGTLQVLATSQPAEFSSPFFDDARVRKITFTGSTDVGRRLYAQAAPTLKKVSLELGGHAPTLIFADADLELAVRESMVAKFRNAGQTCITANRFYVHESVVDEFAAKFAEAASKLKMGDPLDAGTEIGPLVDEQGHAKVTAHVQDAIERGATALAGGESGGGRFFRPTVLKGVQPGTRLLKEETFGPVAPIVSFSSDEEAVKLANDSEYGLAAYVFTRDLSRAFRVTEALEYGIIGVNDGGPVGAAPQAPFGGFKSSGVGKEGGHWGIDEYLQVKYIGFGI</sequence>
<comment type="caution">
    <text evidence="4">The sequence shown here is derived from an EMBL/GenBank/DDBJ whole genome shotgun (WGS) entry which is preliminary data.</text>
</comment>
<reference evidence="4" key="2">
    <citation type="submission" date="2020-09" db="EMBL/GenBank/DDBJ databases">
        <authorList>
            <person name="Sun Q."/>
            <person name="Ohkuma M."/>
        </authorList>
    </citation>
    <scope>NUCLEOTIDE SEQUENCE</scope>
    <source>
        <strain evidence="4">JCM 31311</strain>
    </source>
</reference>
<keyword evidence="2" id="KW-0560">Oxidoreductase</keyword>
<dbReference type="SUPFAM" id="SSF53720">
    <property type="entry name" value="ALDH-like"/>
    <property type="match status" value="1"/>
</dbReference>
<proteinExistence type="inferred from homology"/>
<accession>A0A918FC07</accession>
<dbReference type="GO" id="GO:0016620">
    <property type="term" value="F:oxidoreductase activity, acting on the aldehyde or oxo group of donors, NAD or NADP as acceptor"/>
    <property type="evidence" value="ECO:0007669"/>
    <property type="project" value="InterPro"/>
</dbReference>
<evidence type="ECO:0000256" key="2">
    <source>
        <dbReference type="ARBA" id="ARBA00023002"/>
    </source>
</evidence>
<organism evidence="4 5">
    <name type="scientific">Deinococcus ruber</name>
    <dbReference type="NCBI Taxonomy" id="1848197"/>
    <lineage>
        <taxon>Bacteria</taxon>
        <taxon>Thermotogati</taxon>
        <taxon>Deinococcota</taxon>
        <taxon>Deinococci</taxon>
        <taxon>Deinococcales</taxon>
        <taxon>Deinococcaceae</taxon>
        <taxon>Deinococcus</taxon>
    </lineage>
</organism>
<dbReference type="AlphaFoldDB" id="A0A918FC07"/>
<reference evidence="4" key="1">
    <citation type="journal article" date="2014" name="Int. J. Syst. Evol. Microbiol.">
        <title>Complete genome sequence of Corynebacterium casei LMG S-19264T (=DSM 44701T), isolated from a smear-ripened cheese.</title>
        <authorList>
            <consortium name="US DOE Joint Genome Institute (JGI-PGF)"/>
            <person name="Walter F."/>
            <person name="Albersmeier A."/>
            <person name="Kalinowski J."/>
            <person name="Ruckert C."/>
        </authorList>
    </citation>
    <scope>NUCLEOTIDE SEQUENCE</scope>
    <source>
        <strain evidence="4">JCM 31311</strain>
    </source>
</reference>
<dbReference type="FunFam" id="3.40.605.10:FF:000007">
    <property type="entry name" value="NAD/NADP-dependent betaine aldehyde dehydrogenase"/>
    <property type="match status" value="1"/>
</dbReference>
<dbReference type="CDD" id="cd07103">
    <property type="entry name" value="ALDH_F5_SSADH_GabD"/>
    <property type="match status" value="1"/>
</dbReference>
<name>A0A918FC07_9DEIO</name>
<dbReference type="InterPro" id="IPR016161">
    <property type="entry name" value="Ald_DH/histidinol_DH"/>
</dbReference>
<evidence type="ECO:0000313" key="5">
    <source>
        <dbReference type="Proteomes" id="UP000603865"/>
    </source>
</evidence>
<dbReference type="Proteomes" id="UP000603865">
    <property type="component" value="Unassembled WGS sequence"/>
</dbReference>
<dbReference type="EMBL" id="BMQL01000036">
    <property type="protein sequence ID" value="GGR25593.1"/>
    <property type="molecule type" value="Genomic_DNA"/>
</dbReference>
<dbReference type="RefSeq" id="WP_189092419.1">
    <property type="nucleotide sequence ID" value="NZ_BMQL01000036.1"/>
</dbReference>
<dbReference type="InterPro" id="IPR016162">
    <property type="entry name" value="Ald_DH_N"/>
</dbReference>
<gene>
    <name evidence="4" type="ORF">GCM10008957_41510</name>
</gene>
<dbReference type="FunFam" id="3.40.309.10:FF:000004">
    <property type="entry name" value="Succinate-semialdehyde dehydrogenase I"/>
    <property type="match status" value="1"/>
</dbReference>
<evidence type="ECO:0000256" key="1">
    <source>
        <dbReference type="ARBA" id="ARBA00009986"/>
    </source>
</evidence>
<dbReference type="PANTHER" id="PTHR43353">
    <property type="entry name" value="SUCCINATE-SEMIALDEHYDE DEHYDROGENASE, MITOCHONDRIAL"/>
    <property type="match status" value="1"/>
</dbReference>
<comment type="similarity">
    <text evidence="1">Belongs to the aldehyde dehydrogenase family.</text>
</comment>
<dbReference type="InterPro" id="IPR016163">
    <property type="entry name" value="Ald_DH_C"/>
</dbReference>
<dbReference type="Pfam" id="PF00171">
    <property type="entry name" value="Aldedh"/>
    <property type="match status" value="1"/>
</dbReference>
<evidence type="ECO:0000313" key="4">
    <source>
        <dbReference type="EMBL" id="GGR25593.1"/>
    </source>
</evidence>
<keyword evidence="5" id="KW-1185">Reference proteome</keyword>
<evidence type="ECO:0000259" key="3">
    <source>
        <dbReference type="Pfam" id="PF00171"/>
    </source>
</evidence>
<dbReference type="Gene3D" id="3.40.605.10">
    <property type="entry name" value="Aldehyde Dehydrogenase, Chain A, domain 1"/>
    <property type="match status" value="1"/>
</dbReference>
<feature type="domain" description="Aldehyde dehydrogenase" evidence="3">
    <location>
        <begin position="29"/>
        <end position="481"/>
    </location>
</feature>
<dbReference type="InterPro" id="IPR050740">
    <property type="entry name" value="Aldehyde_DH_Superfamily"/>
</dbReference>
<dbReference type="Gene3D" id="3.40.309.10">
    <property type="entry name" value="Aldehyde Dehydrogenase, Chain A, domain 2"/>
    <property type="match status" value="1"/>
</dbReference>